<dbReference type="Gene3D" id="1.10.1660.10">
    <property type="match status" value="1"/>
</dbReference>
<dbReference type="SUPFAM" id="SSF46955">
    <property type="entry name" value="Putative DNA-binding domain"/>
    <property type="match status" value="1"/>
</dbReference>
<proteinExistence type="predicted"/>
<dbReference type="GO" id="GO:0003700">
    <property type="term" value="F:DNA-binding transcription factor activity"/>
    <property type="evidence" value="ECO:0007669"/>
    <property type="project" value="InterPro"/>
</dbReference>
<dbReference type="AlphaFoldDB" id="J9V4W7"/>
<dbReference type="InterPro" id="IPR011791">
    <property type="entry name" value="CadR-PbrR"/>
</dbReference>
<organism evidence="3">
    <name type="scientific">uncultured Lysobacteraceae bacterium</name>
    <dbReference type="NCBI Taxonomy" id="211441"/>
    <lineage>
        <taxon>Bacteria</taxon>
        <taxon>Pseudomonadati</taxon>
        <taxon>Pseudomonadota</taxon>
        <taxon>Gammaproteobacteria</taxon>
        <taxon>Lysobacterales</taxon>
        <taxon>Lysobacteraceae</taxon>
        <taxon>environmental samples</taxon>
    </lineage>
</organism>
<dbReference type="GO" id="GO:0046872">
    <property type="term" value="F:metal ion binding"/>
    <property type="evidence" value="ECO:0007669"/>
    <property type="project" value="InterPro"/>
</dbReference>
<dbReference type="InterPro" id="IPR000551">
    <property type="entry name" value="MerR-type_HTH_dom"/>
</dbReference>
<evidence type="ECO:0000313" key="3">
    <source>
        <dbReference type="EMBL" id="AFR74968.1"/>
    </source>
</evidence>
<evidence type="ECO:0000256" key="1">
    <source>
        <dbReference type="ARBA" id="ARBA00023125"/>
    </source>
</evidence>
<dbReference type="SMART" id="SM00422">
    <property type="entry name" value="HTH_MERR"/>
    <property type="match status" value="1"/>
</dbReference>
<name>J9V4W7_9GAMM</name>
<dbReference type="CDD" id="cd04784">
    <property type="entry name" value="HTH_CadR-PbrR"/>
    <property type="match status" value="1"/>
</dbReference>
<dbReference type="PANTHER" id="PTHR30204">
    <property type="entry name" value="REDOX-CYCLING DRUG-SENSING TRANSCRIPTIONAL ACTIVATOR SOXR"/>
    <property type="match status" value="1"/>
</dbReference>
<gene>
    <name evidence="3" type="ORF">pO3Cd1.5</name>
</gene>
<dbReference type="PRINTS" id="PR00040">
    <property type="entry name" value="HTHMERR"/>
</dbReference>
<dbReference type="EMBL" id="JQ071498">
    <property type="protein sequence ID" value="AFR74968.1"/>
    <property type="molecule type" value="Genomic_DNA"/>
</dbReference>
<feature type="domain" description="HTH merR-type" evidence="2">
    <location>
        <begin position="1"/>
        <end position="69"/>
    </location>
</feature>
<accession>J9V4W7</accession>
<dbReference type="Pfam" id="PF13411">
    <property type="entry name" value="MerR_1"/>
    <property type="match status" value="1"/>
</dbReference>
<dbReference type="InterPro" id="IPR047057">
    <property type="entry name" value="MerR_fam"/>
</dbReference>
<protein>
    <submittedName>
        <fullName evidence="3">CadR</fullName>
    </submittedName>
</protein>
<reference evidence="3" key="1">
    <citation type="submission" date="2011-11" db="EMBL/GenBank/DDBJ databases">
        <title>Metagenomic clone conferring cadmium resistance on Escherichia coli and its analysis.</title>
        <authorList>
            <person name="Deja-Sikora E."/>
            <person name="Golebiewski M."/>
            <person name="Tretyn A."/>
        </authorList>
    </citation>
    <scope>NUCLEOTIDE SEQUENCE</scope>
</reference>
<dbReference type="GO" id="GO:0045893">
    <property type="term" value="P:positive regulation of DNA-templated transcription"/>
    <property type="evidence" value="ECO:0007669"/>
    <property type="project" value="InterPro"/>
</dbReference>
<keyword evidence="1" id="KW-0238">DNA-binding</keyword>
<dbReference type="GO" id="GO:0003677">
    <property type="term" value="F:DNA binding"/>
    <property type="evidence" value="ECO:0007669"/>
    <property type="project" value="UniProtKB-KW"/>
</dbReference>
<dbReference type="PANTHER" id="PTHR30204:SF92">
    <property type="entry name" value="HTH-TYPE TRANSCRIPTIONAL REGULATOR ZNTR"/>
    <property type="match status" value="1"/>
</dbReference>
<dbReference type="PROSITE" id="PS50937">
    <property type="entry name" value="HTH_MERR_2"/>
    <property type="match status" value="1"/>
</dbReference>
<dbReference type="InterPro" id="IPR009061">
    <property type="entry name" value="DNA-bd_dom_put_sf"/>
</dbReference>
<evidence type="ECO:0000259" key="2">
    <source>
        <dbReference type="PROSITE" id="PS50937"/>
    </source>
</evidence>
<dbReference type="NCBIfam" id="TIGR02047">
    <property type="entry name" value="CadR-PbrR"/>
    <property type="match status" value="1"/>
</dbReference>
<sequence>MKIGELASSAKCTTETVRFYEKQGLLPQTGRTGGNYRSYGPMHVQRLRLIRNCRALDMTHEEIRVLLGVIDAPGGGCEPVNALLDEHITHVDARVGELLQLRRQLGELQQQCLAEPAQDTCGILRGLASMETADGSERQTHLG</sequence>